<sequence>MLLAGCSGEHQYIEMSKLEKRRTGGNYRSVGAAAAVPQTPSRVVRGRVADSTILTSVRMAGVAGLCPPEDVPAAAMHLQGTFYILKKRCKVTLTEQCISWIPEGSPECE</sequence>
<organism evidence="1 2">
    <name type="scientific">Portunus trituberculatus</name>
    <name type="common">Swimming crab</name>
    <name type="synonym">Neptunus trituberculatus</name>
    <dbReference type="NCBI Taxonomy" id="210409"/>
    <lineage>
        <taxon>Eukaryota</taxon>
        <taxon>Metazoa</taxon>
        <taxon>Ecdysozoa</taxon>
        <taxon>Arthropoda</taxon>
        <taxon>Crustacea</taxon>
        <taxon>Multicrustacea</taxon>
        <taxon>Malacostraca</taxon>
        <taxon>Eumalacostraca</taxon>
        <taxon>Eucarida</taxon>
        <taxon>Decapoda</taxon>
        <taxon>Pleocyemata</taxon>
        <taxon>Brachyura</taxon>
        <taxon>Eubrachyura</taxon>
        <taxon>Portunoidea</taxon>
        <taxon>Portunidae</taxon>
        <taxon>Portuninae</taxon>
        <taxon>Portunus</taxon>
    </lineage>
</organism>
<gene>
    <name evidence="1" type="ORF">E2C01_011623</name>
</gene>
<evidence type="ECO:0000313" key="1">
    <source>
        <dbReference type="EMBL" id="MPC18729.1"/>
    </source>
</evidence>
<evidence type="ECO:0000313" key="2">
    <source>
        <dbReference type="Proteomes" id="UP000324222"/>
    </source>
</evidence>
<reference evidence="1 2" key="1">
    <citation type="submission" date="2019-05" db="EMBL/GenBank/DDBJ databases">
        <title>Another draft genome of Portunus trituberculatus and its Hox gene families provides insights of decapod evolution.</title>
        <authorList>
            <person name="Jeong J.-H."/>
            <person name="Song I."/>
            <person name="Kim S."/>
            <person name="Choi T."/>
            <person name="Kim D."/>
            <person name="Ryu S."/>
            <person name="Kim W."/>
        </authorList>
    </citation>
    <scope>NUCLEOTIDE SEQUENCE [LARGE SCALE GENOMIC DNA]</scope>
    <source>
        <tissue evidence="1">Muscle</tissue>
    </source>
</reference>
<dbReference type="Proteomes" id="UP000324222">
    <property type="component" value="Unassembled WGS sequence"/>
</dbReference>
<dbReference type="AlphaFoldDB" id="A0A5B7DBW6"/>
<comment type="caution">
    <text evidence="1">The sequence shown here is derived from an EMBL/GenBank/DDBJ whole genome shotgun (WGS) entry which is preliminary data.</text>
</comment>
<protein>
    <submittedName>
        <fullName evidence="1">Uncharacterized protein</fullName>
    </submittedName>
</protein>
<dbReference type="EMBL" id="VSRR010000706">
    <property type="protein sequence ID" value="MPC18729.1"/>
    <property type="molecule type" value="Genomic_DNA"/>
</dbReference>
<name>A0A5B7DBW6_PORTR</name>
<accession>A0A5B7DBW6</accession>
<proteinExistence type="predicted"/>
<keyword evidence="2" id="KW-1185">Reference proteome</keyword>